<evidence type="ECO:0000313" key="9">
    <source>
        <dbReference type="EMBL" id="SNX69404.1"/>
    </source>
</evidence>
<keyword evidence="10" id="KW-1185">Reference proteome</keyword>
<dbReference type="GO" id="GO:0009234">
    <property type="term" value="P:menaquinone biosynthetic process"/>
    <property type="evidence" value="ECO:0007669"/>
    <property type="project" value="UniProtKB-KW"/>
</dbReference>
<dbReference type="RefSeq" id="WP_097157985.1">
    <property type="nucleotide sequence ID" value="NZ_JBEPMQ010000002.1"/>
</dbReference>
<keyword evidence="6" id="KW-1133">Transmembrane helix</keyword>
<keyword evidence="3" id="KW-0436">Ligase</keyword>
<dbReference type="FunFam" id="3.30.300.30:FF:000008">
    <property type="entry name" value="2,3-dihydroxybenzoate-AMP ligase"/>
    <property type="match status" value="1"/>
</dbReference>
<protein>
    <submittedName>
        <fullName evidence="9">Fatty-acyl-CoA synthase</fullName>
    </submittedName>
</protein>
<dbReference type="PROSITE" id="PS00455">
    <property type="entry name" value="AMP_BINDING"/>
    <property type="match status" value="1"/>
</dbReference>
<dbReference type="Gene3D" id="3.40.50.12780">
    <property type="entry name" value="N-terminal domain of ligase-like"/>
    <property type="match status" value="1"/>
</dbReference>
<dbReference type="Gene3D" id="3.30.300.30">
    <property type="match status" value="1"/>
</dbReference>
<dbReference type="CDD" id="cd17631">
    <property type="entry name" value="FACL_FadD13-like"/>
    <property type="match status" value="1"/>
</dbReference>
<dbReference type="InterPro" id="IPR042099">
    <property type="entry name" value="ANL_N_sf"/>
</dbReference>
<dbReference type="GO" id="GO:0031956">
    <property type="term" value="F:medium-chain fatty acid-CoA ligase activity"/>
    <property type="evidence" value="ECO:0007669"/>
    <property type="project" value="TreeGrafter"/>
</dbReference>
<dbReference type="Pfam" id="PF13193">
    <property type="entry name" value="AMP-binding_C"/>
    <property type="match status" value="1"/>
</dbReference>
<reference evidence="9 10" key="1">
    <citation type="submission" date="2017-08" db="EMBL/GenBank/DDBJ databases">
        <authorList>
            <person name="de Groot N.N."/>
        </authorList>
    </citation>
    <scope>NUCLEOTIDE SEQUENCE [LARGE SCALE GENOMIC DNA]</scope>
    <source>
        <strain evidence="9 10">JC228</strain>
    </source>
</reference>
<dbReference type="InterPro" id="IPR045851">
    <property type="entry name" value="AMP-bd_C_sf"/>
</dbReference>
<dbReference type="Pfam" id="PF00501">
    <property type="entry name" value="AMP-binding"/>
    <property type="match status" value="1"/>
</dbReference>
<evidence type="ECO:0000313" key="10">
    <source>
        <dbReference type="Proteomes" id="UP000219546"/>
    </source>
</evidence>
<dbReference type="OrthoDB" id="9757771at2"/>
<feature type="domain" description="AMP-dependent synthetase/ligase" evidence="7">
    <location>
        <begin position="9"/>
        <end position="358"/>
    </location>
</feature>
<dbReference type="Proteomes" id="UP000219546">
    <property type="component" value="Unassembled WGS sequence"/>
</dbReference>
<dbReference type="GO" id="GO:0006631">
    <property type="term" value="P:fatty acid metabolic process"/>
    <property type="evidence" value="ECO:0007669"/>
    <property type="project" value="TreeGrafter"/>
</dbReference>
<feature type="transmembrane region" description="Helical" evidence="6">
    <location>
        <begin position="194"/>
        <end position="221"/>
    </location>
</feature>
<evidence type="ECO:0000256" key="3">
    <source>
        <dbReference type="ARBA" id="ARBA00022598"/>
    </source>
</evidence>
<dbReference type="AlphaFoldDB" id="A0A285CPF8"/>
<keyword evidence="6" id="KW-0812">Transmembrane</keyword>
<comment type="similarity">
    <text evidence="1">Belongs to the ATP-dependent AMP-binding enzyme family.</text>
</comment>
<dbReference type="GO" id="GO:0008756">
    <property type="term" value="F:o-succinylbenzoate-CoA ligase activity"/>
    <property type="evidence" value="ECO:0007669"/>
    <property type="project" value="InterPro"/>
</dbReference>
<feature type="domain" description="AMP-binding enzyme C-terminal" evidence="8">
    <location>
        <begin position="408"/>
        <end position="483"/>
    </location>
</feature>
<dbReference type="EMBL" id="OAOP01000003">
    <property type="protein sequence ID" value="SNX69404.1"/>
    <property type="molecule type" value="Genomic_DNA"/>
</dbReference>
<keyword evidence="6" id="KW-0472">Membrane</keyword>
<gene>
    <name evidence="9" type="ORF">SAMN05877753_10336</name>
</gene>
<dbReference type="InterPro" id="IPR010192">
    <property type="entry name" value="MenE"/>
</dbReference>
<evidence type="ECO:0000259" key="7">
    <source>
        <dbReference type="Pfam" id="PF00501"/>
    </source>
</evidence>
<evidence type="ECO:0000256" key="4">
    <source>
        <dbReference type="ARBA" id="ARBA00022741"/>
    </source>
</evidence>
<evidence type="ECO:0000259" key="8">
    <source>
        <dbReference type="Pfam" id="PF13193"/>
    </source>
</evidence>
<organism evidence="9 10">
    <name type="scientific">Bacillus oleivorans</name>
    <dbReference type="NCBI Taxonomy" id="1448271"/>
    <lineage>
        <taxon>Bacteria</taxon>
        <taxon>Bacillati</taxon>
        <taxon>Bacillota</taxon>
        <taxon>Bacilli</taxon>
        <taxon>Bacillales</taxon>
        <taxon>Bacillaceae</taxon>
        <taxon>Bacillus</taxon>
    </lineage>
</organism>
<sequence length="497" mass="55833">MQGISYWIEKRAVVNPNRLAIITDQEQLTYKQLNQQIRNVSAFFMNEMKVKKGDRIGILSHNRLEYMVLLFAIAKIQCVAVPLNSRLNVNELVYQLTDSETAVLVIENAFFEMGKSIEKVTGVKLVKIESLRHIDSANEPCHYEKIDEHDPYIICYTSGTTGWPKGAVLTQSNMYWNAINNILGLDLTSRDKSIVLLPLFHIGGIGLFALPTLFTGGAVIIPGKFVPEKVISMIEKHQATIVMGVPTIHQALMDCPSFQTANLQSVRWFYSGGAPCPVELIQAFYDKGYLFGQGFGLTETSPTVFLLSREDAPRKIGSIGKPVMYCDYRLVDSEGNDVEPGEVGHLIIRGPNVMKEYWNKPKATKEAIQDGWFHTGDLARIDEEGFVYIVGRKKEMLISGGENIYPLEVEQVIRQLPEVQEVAVVGGTDPKWGEIPIAFIAKKESAYIEADTVISHCKQYLAKYKVPKEIHFVDELPKNATGKIQKNLLTKYDKQVK</sequence>
<dbReference type="InterPro" id="IPR020845">
    <property type="entry name" value="AMP-binding_CS"/>
</dbReference>
<evidence type="ECO:0000256" key="2">
    <source>
        <dbReference type="ARBA" id="ARBA00022428"/>
    </source>
</evidence>
<dbReference type="SUPFAM" id="SSF56801">
    <property type="entry name" value="Acetyl-CoA synthetase-like"/>
    <property type="match status" value="1"/>
</dbReference>
<evidence type="ECO:0000256" key="6">
    <source>
        <dbReference type="SAM" id="Phobius"/>
    </source>
</evidence>
<proteinExistence type="inferred from homology"/>
<name>A0A285CPF8_9BACI</name>
<keyword evidence="2" id="KW-0474">Menaquinone biosynthesis</keyword>
<dbReference type="PANTHER" id="PTHR43201">
    <property type="entry name" value="ACYL-COA SYNTHETASE"/>
    <property type="match status" value="1"/>
</dbReference>
<keyword evidence="5" id="KW-0067">ATP-binding</keyword>
<evidence type="ECO:0000256" key="5">
    <source>
        <dbReference type="ARBA" id="ARBA00022840"/>
    </source>
</evidence>
<dbReference type="PANTHER" id="PTHR43201:SF5">
    <property type="entry name" value="MEDIUM-CHAIN ACYL-COA LIGASE ACSF2, MITOCHONDRIAL"/>
    <property type="match status" value="1"/>
</dbReference>
<dbReference type="NCBIfam" id="TIGR01923">
    <property type="entry name" value="menE"/>
    <property type="match status" value="1"/>
</dbReference>
<dbReference type="NCBIfam" id="NF005307">
    <property type="entry name" value="PRK06839.1"/>
    <property type="match status" value="1"/>
</dbReference>
<evidence type="ECO:0000256" key="1">
    <source>
        <dbReference type="ARBA" id="ARBA00006432"/>
    </source>
</evidence>
<dbReference type="InterPro" id="IPR025110">
    <property type="entry name" value="AMP-bd_C"/>
</dbReference>
<dbReference type="InterPro" id="IPR000873">
    <property type="entry name" value="AMP-dep_synth/lig_dom"/>
</dbReference>
<dbReference type="GO" id="GO:0005524">
    <property type="term" value="F:ATP binding"/>
    <property type="evidence" value="ECO:0007669"/>
    <property type="project" value="UniProtKB-KW"/>
</dbReference>
<keyword evidence="4" id="KW-0547">Nucleotide-binding</keyword>
<accession>A0A285CPF8</accession>